<dbReference type="Gene3D" id="3.90.1680.10">
    <property type="entry name" value="SOS response associated peptidase-like"/>
    <property type="match status" value="1"/>
</dbReference>
<evidence type="ECO:0000256" key="6">
    <source>
        <dbReference type="ARBA" id="ARBA00023125"/>
    </source>
</evidence>
<comment type="similarity">
    <text evidence="1 8">Belongs to the SOS response-associated peptidase family.</text>
</comment>
<keyword evidence="4 8" id="KW-0378">Hydrolase</keyword>
<keyword evidence="5" id="KW-0190">Covalent protein-DNA linkage</keyword>
<accession>A0ABV4YB07</accession>
<evidence type="ECO:0000256" key="4">
    <source>
        <dbReference type="ARBA" id="ARBA00022801"/>
    </source>
</evidence>
<organism evidence="9 10">
    <name type="scientific">Floridaenema fluviatile BLCC-F154</name>
    <dbReference type="NCBI Taxonomy" id="3153640"/>
    <lineage>
        <taxon>Bacteria</taxon>
        <taxon>Bacillati</taxon>
        <taxon>Cyanobacteriota</taxon>
        <taxon>Cyanophyceae</taxon>
        <taxon>Oscillatoriophycideae</taxon>
        <taxon>Aerosakkonematales</taxon>
        <taxon>Aerosakkonemataceae</taxon>
        <taxon>Floridanema</taxon>
        <taxon>Floridanema fluviatile</taxon>
    </lineage>
</organism>
<evidence type="ECO:0000256" key="2">
    <source>
        <dbReference type="ARBA" id="ARBA00022670"/>
    </source>
</evidence>
<reference evidence="9 10" key="1">
    <citation type="submission" date="2024-09" db="EMBL/GenBank/DDBJ databases">
        <title>Floridaenema gen nov. (Aerosakkonemataceae, Aerosakkonematales ord. nov., Cyanobacteria) from benthic tropical and subtropical fresh waters, with the description of four new species.</title>
        <authorList>
            <person name="Moretto J.A."/>
            <person name="Berthold D.E."/>
            <person name="Lefler F.W."/>
            <person name="Huang I.-S."/>
            <person name="Laughinghouse H. IV."/>
        </authorList>
    </citation>
    <scope>NUCLEOTIDE SEQUENCE [LARGE SCALE GENOMIC DNA]</scope>
    <source>
        <strain evidence="9 10">BLCC-F154</strain>
    </source>
</reference>
<keyword evidence="10" id="KW-1185">Reference proteome</keyword>
<keyword evidence="3" id="KW-0227">DNA damage</keyword>
<evidence type="ECO:0000256" key="1">
    <source>
        <dbReference type="ARBA" id="ARBA00008136"/>
    </source>
</evidence>
<gene>
    <name evidence="9" type="ORF">ACE1B6_12115</name>
</gene>
<dbReference type="RefSeq" id="WP_413257491.1">
    <property type="nucleotide sequence ID" value="NZ_JBHFNS010000050.1"/>
</dbReference>
<sequence length="218" mass="25203">MCGRYSFTQLAETIADKFQVKEVSPLSPRYNIAPTQQVATIFVNSETLERQFKMLRWGLIPSWAKDAKMGAKLINARAETVAEKPAFRASFKKRRCLILADGFYEWHTENGKKQPFYFRLENGEPFAFAGLWSHWEKGEGEPVETCTIITTEANELMSSIHDRMPVIIDSQDYEKWLDPERGKTELLQPYPSEKMIFYPVSTEVNNPKNDRPECIQPI</sequence>
<evidence type="ECO:0000256" key="8">
    <source>
        <dbReference type="RuleBase" id="RU364100"/>
    </source>
</evidence>
<dbReference type="Proteomes" id="UP001576776">
    <property type="component" value="Unassembled WGS sequence"/>
</dbReference>
<dbReference type="InterPro" id="IPR003738">
    <property type="entry name" value="SRAP"/>
</dbReference>
<dbReference type="EC" id="3.4.-.-" evidence="8"/>
<dbReference type="GO" id="GO:0016787">
    <property type="term" value="F:hydrolase activity"/>
    <property type="evidence" value="ECO:0007669"/>
    <property type="project" value="UniProtKB-KW"/>
</dbReference>
<evidence type="ECO:0000256" key="5">
    <source>
        <dbReference type="ARBA" id="ARBA00023124"/>
    </source>
</evidence>
<dbReference type="Pfam" id="PF02586">
    <property type="entry name" value="SRAP"/>
    <property type="match status" value="1"/>
</dbReference>
<dbReference type="InterPro" id="IPR036590">
    <property type="entry name" value="SRAP-like"/>
</dbReference>
<keyword evidence="7" id="KW-0456">Lyase</keyword>
<protein>
    <recommendedName>
        <fullName evidence="8">Abasic site processing protein</fullName>
        <ecNumber evidence="8">3.4.-.-</ecNumber>
    </recommendedName>
</protein>
<keyword evidence="6" id="KW-0238">DNA-binding</keyword>
<dbReference type="PANTHER" id="PTHR13604">
    <property type="entry name" value="DC12-RELATED"/>
    <property type="match status" value="1"/>
</dbReference>
<keyword evidence="2 8" id="KW-0645">Protease</keyword>
<dbReference type="EMBL" id="JBHFNS010000050">
    <property type="protein sequence ID" value="MFB2935990.1"/>
    <property type="molecule type" value="Genomic_DNA"/>
</dbReference>
<evidence type="ECO:0000256" key="7">
    <source>
        <dbReference type="ARBA" id="ARBA00023239"/>
    </source>
</evidence>
<dbReference type="PANTHER" id="PTHR13604:SF0">
    <property type="entry name" value="ABASIC SITE PROCESSING PROTEIN HMCES"/>
    <property type="match status" value="1"/>
</dbReference>
<evidence type="ECO:0000256" key="3">
    <source>
        <dbReference type="ARBA" id="ARBA00022763"/>
    </source>
</evidence>
<proteinExistence type="inferred from homology"/>
<comment type="caution">
    <text evidence="9">The sequence shown here is derived from an EMBL/GenBank/DDBJ whole genome shotgun (WGS) entry which is preliminary data.</text>
</comment>
<name>A0ABV4YB07_9CYAN</name>
<dbReference type="SUPFAM" id="SSF143081">
    <property type="entry name" value="BB1717-like"/>
    <property type="match status" value="1"/>
</dbReference>
<evidence type="ECO:0000313" key="9">
    <source>
        <dbReference type="EMBL" id="MFB2935990.1"/>
    </source>
</evidence>
<evidence type="ECO:0000313" key="10">
    <source>
        <dbReference type="Proteomes" id="UP001576776"/>
    </source>
</evidence>